<organism evidence="4 5">
    <name type="scientific">Castanea mollissima</name>
    <name type="common">Chinese chestnut</name>
    <dbReference type="NCBI Taxonomy" id="60419"/>
    <lineage>
        <taxon>Eukaryota</taxon>
        <taxon>Viridiplantae</taxon>
        <taxon>Streptophyta</taxon>
        <taxon>Embryophyta</taxon>
        <taxon>Tracheophyta</taxon>
        <taxon>Spermatophyta</taxon>
        <taxon>Magnoliopsida</taxon>
        <taxon>eudicotyledons</taxon>
        <taxon>Gunneridae</taxon>
        <taxon>Pentapetalae</taxon>
        <taxon>rosids</taxon>
        <taxon>fabids</taxon>
        <taxon>Fagales</taxon>
        <taxon>Fagaceae</taxon>
        <taxon>Castanea</taxon>
    </lineage>
</organism>
<dbReference type="PANTHER" id="PTHR13495">
    <property type="entry name" value="NEFA-INTERACTING NUCLEAR PROTEIN NIP30"/>
    <property type="match status" value="1"/>
</dbReference>
<dbReference type="Pfam" id="PF10187">
    <property type="entry name" value="FAM192A_Fyv6_N"/>
    <property type="match status" value="1"/>
</dbReference>
<sequence length="73" mass="8626">MIRSNNGEEPSRPIRLMSFVSEEQFDEAKKTRGERVEDGTAQRDRPLFEILKENKDTKDAEFNERFKHIKEGI</sequence>
<dbReference type="OrthoDB" id="75807at2759"/>
<evidence type="ECO:0000259" key="3">
    <source>
        <dbReference type="Pfam" id="PF10187"/>
    </source>
</evidence>
<dbReference type="AlphaFoldDB" id="A0A8J4Q896"/>
<evidence type="ECO:0000313" key="5">
    <source>
        <dbReference type="Proteomes" id="UP000737018"/>
    </source>
</evidence>
<protein>
    <recommendedName>
        <fullName evidence="3">FAM192A/Fyv6 N-terminal domain-containing protein</fullName>
    </recommendedName>
</protein>
<accession>A0A8J4Q896</accession>
<dbReference type="EMBL" id="JRKL02013110">
    <property type="protein sequence ID" value="KAF3943104.1"/>
    <property type="molecule type" value="Genomic_DNA"/>
</dbReference>
<proteinExistence type="predicted"/>
<keyword evidence="5" id="KW-1185">Reference proteome</keyword>
<evidence type="ECO:0000256" key="2">
    <source>
        <dbReference type="ARBA" id="ARBA00023242"/>
    </source>
</evidence>
<reference evidence="4" key="1">
    <citation type="submission" date="2020-03" db="EMBL/GenBank/DDBJ databases">
        <title>Castanea mollissima Vanexum genome sequencing.</title>
        <authorList>
            <person name="Staton M."/>
        </authorList>
    </citation>
    <scope>NUCLEOTIDE SEQUENCE</scope>
    <source>
        <tissue evidence="4">Leaf</tissue>
    </source>
</reference>
<evidence type="ECO:0000256" key="1">
    <source>
        <dbReference type="ARBA" id="ARBA00004123"/>
    </source>
</evidence>
<comment type="subcellular location">
    <subcellularLocation>
        <location evidence="1">Nucleus</location>
    </subcellularLocation>
</comment>
<comment type="caution">
    <text evidence="4">The sequence shown here is derived from an EMBL/GenBank/DDBJ whole genome shotgun (WGS) entry which is preliminary data.</text>
</comment>
<dbReference type="PANTHER" id="PTHR13495:SF0">
    <property type="entry name" value="PSME3-INTERACTING PROTEIN"/>
    <property type="match status" value="1"/>
</dbReference>
<evidence type="ECO:0000313" key="4">
    <source>
        <dbReference type="EMBL" id="KAF3943104.1"/>
    </source>
</evidence>
<dbReference type="InterPro" id="IPR039845">
    <property type="entry name" value="FAM192A"/>
</dbReference>
<name>A0A8J4Q896_9ROSI</name>
<feature type="domain" description="FAM192A/Fyv6 N-terminal" evidence="3">
    <location>
        <begin position="22"/>
        <end position="68"/>
    </location>
</feature>
<dbReference type="GO" id="GO:0005634">
    <property type="term" value="C:nucleus"/>
    <property type="evidence" value="ECO:0007669"/>
    <property type="project" value="UniProtKB-SubCell"/>
</dbReference>
<dbReference type="InterPro" id="IPR019331">
    <property type="entry name" value="FAM192A/Fyv6_N"/>
</dbReference>
<keyword evidence="2" id="KW-0539">Nucleus</keyword>
<gene>
    <name evidence="4" type="ORF">CMV_030304</name>
</gene>
<dbReference type="Proteomes" id="UP000737018">
    <property type="component" value="Unassembled WGS sequence"/>
</dbReference>